<keyword evidence="6 14" id="KW-0479">Metal-binding</keyword>
<feature type="binding site" evidence="16">
    <location>
        <position position="91"/>
    </location>
    <ligand>
        <name>Zn(2+)</name>
        <dbReference type="ChEBI" id="CHEBI:29105"/>
        <note>catalytic</note>
    </ligand>
</feature>
<sequence length="395" mass="43228">MRRAQRAVRSGHGAEAGSVIMFKSVLVLGYYRGIRLEVHVSWLVIFALLLVTMSAGFHHHYDHWPLPVAILTALFTSLTFFASIVAHELGHSLVAIRRGVPVKAITLFIFGGVAQMSRDADSPDDEFWIAIAGPAVSFALALLFAALAQITAGIFEPLTVALGWLAVINLVVAVFNLIPGFPLDGGRVFRAAVWKFTGSARKGIEAAVAGGRLVAYGLFALALWNILVLGNLIGGLWITLIAWFLFNMAQAQGRMFDLRERLSGVRARDLARPDIPQVEPGTAVSDWVHHQVLPGGQRAHIVGNREHAHGLVSLSDARAVPQAQWATTRVDDIMTPAEALVSATPETDAAQVLQLITEHNLNQLPVMEGRRVLGWIDRHQLLHTIDLHMELRRPE</sequence>
<organism evidence="19 20">
    <name type="scientific">Alkalilimnicola ehrlichii (strain ATCC BAA-1101 / DSM 17681 / MLHE-1)</name>
    <dbReference type="NCBI Taxonomy" id="187272"/>
    <lineage>
        <taxon>Bacteria</taxon>
        <taxon>Pseudomonadati</taxon>
        <taxon>Pseudomonadota</taxon>
        <taxon>Gammaproteobacteria</taxon>
        <taxon>Chromatiales</taxon>
        <taxon>Ectothiorhodospiraceae</taxon>
        <taxon>Alkalilimnicola</taxon>
    </lineage>
</organism>
<reference evidence="20" key="1">
    <citation type="submission" date="2006-08" db="EMBL/GenBank/DDBJ databases">
        <title>Complete sequence of Alkalilimnicola ehrilichei MLHE-1.</title>
        <authorList>
            <person name="Copeland A."/>
            <person name="Lucas S."/>
            <person name="Lapidus A."/>
            <person name="Barry K."/>
            <person name="Detter J.C."/>
            <person name="Glavina del Rio T."/>
            <person name="Hammon N."/>
            <person name="Israni S."/>
            <person name="Dalin E."/>
            <person name="Tice H."/>
            <person name="Pitluck S."/>
            <person name="Sims D."/>
            <person name="Brettin T."/>
            <person name="Bruce D."/>
            <person name="Han C."/>
            <person name="Tapia R."/>
            <person name="Gilna P."/>
            <person name="Schmutz J."/>
            <person name="Larimer F."/>
            <person name="Land M."/>
            <person name="Hauser L."/>
            <person name="Kyrpides N."/>
            <person name="Mikhailova N."/>
            <person name="Oremland R.S."/>
            <person name="Hoeft S.E."/>
            <person name="Switzer-Blum J."/>
            <person name="Kulp T."/>
            <person name="King G."/>
            <person name="Tabita R."/>
            <person name="Witte B."/>
            <person name="Santini J.M."/>
            <person name="Basu P."/>
            <person name="Hollibaugh J.T."/>
            <person name="Xie G."/>
            <person name="Stolz J.F."/>
            <person name="Richardson P."/>
        </authorList>
    </citation>
    <scope>NUCLEOTIDE SEQUENCE [LARGE SCALE GENOMIC DNA]</scope>
    <source>
        <strain evidence="20">ATCC BAA-1101 / DSM 17681 / MLHE-1</strain>
    </source>
</reference>
<evidence type="ECO:0000256" key="6">
    <source>
        <dbReference type="ARBA" id="ARBA00022723"/>
    </source>
</evidence>
<evidence type="ECO:0000256" key="9">
    <source>
        <dbReference type="ARBA" id="ARBA00022833"/>
    </source>
</evidence>
<dbReference type="PROSITE" id="PS51371">
    <property type="entry name" value="CBS"/>
    <property type="match status" value="1"/>
</dbReference>
<keyword evidence="4 14" id="KW-0645">Protease</keyword>
<dbReference type="GO" id="GO:0006508">
    <property type="term" value="P:proteolysis"/>
    <property type="evidence" value="ECO:0007669"/>
    <property type="project" value="UniProtKB-KW"/>
</dbReference>
<protein>
    <recommendedName>
        <fullName evidence="14">Zinc metalloprotease</fullName>
    </recommendedName>
</protein>
<dbReference type="GO" id="GO:0008237">
    <property type="term" value="F:metallopeptidase activity"/>
    <property type="evidence" value="ECO:0007669"/>
    <property type="project" value="UniProtKB-UniRule"/>
</dbReference>
<dbReference type="CDD" id="cd06164">
    <property type="entry name" value="S2P-M50_SpoIVFB_CBS"/>
    <property type="match status" value="1"/>
</dbReference>
<evidence type="ECO:0000256" key="5">
    <source>
        <dbReference type="ARBA" id="ARBA00022692"/>
    </source>
</evidence>
<keyword evidence="5 14" id="KW-0812">Transmembrane</keyword>
<dbReference type="GO" id="GO:0005886">
    <property type="term" value="C:plasma membrane"/>
    <property type="evidence" value="ECO:0007669"/>
    <property type="project" value="UniProtKB-SubCell"/>
</dbReference>
<keyword evidence="7" id="KW-0677">Repeat</keyword>
<feature type="active site" evidence="15">
    <location>
        <position position="88"/>
    </location>
</feature>
<dbReference type="GO" id="GO:0046872">
    <property type="term" value="F:metal ion binding"/>
    <property type="evidence" value="ECO:0007669"/>
    <property type="project" value="UniProtKB-UniRule"/>
</dbReference>
<evidence type="ECO:0000256" key="2">
    <source>
        <dbReference type="ARBA" id="ARBA00007931"/>
    </source>
</evidence>
<evidence type="ECO:0000259" key="18">
    <source>
        <dbReference type="PROSITE" id="PS51371"/>
    </source>
</evidence>
<comment type="cofactor">
    <cofactor evidence="14 16">
        <name>Zn(2+)</name>
        <dbReference type="ChEBI" id="CHEBI:29105"/>
    </cofactor>
    <text evidence="14 16">Binds 1 zinc ion per subunit.</text>
</comment>
<feature type="transmembrane region" description="Helical" evidence="14">
    <location>
        <begin position="40"/>
        <end position="58"/>
    </location>
</feature>
<gene>
    <name evidence="19" type="ordered locus">Mlg_1368</name>
</gene>
<dbReference type="HOGENOM" id="CLU_037123_1_2_6"/>
<evidence type="ECO:0000256" key="16">
    <source>
        <dbReference type="PIRSR" id="PIRSR006404-2"/>
    </source>
</evidence>
<dbReference type="SUPFAM" id="SSF54631">
    <property type="entry name" value="CBS-domain pair"/>
    <property type="match status" value="1"/>
</dbReference>
<evidence type="ECO:0000256" key="7">
    <source>
        <dbReference type="ARBA" id="ARBA00022737"/>
    </source>
</evidence>
<keyword evidence="12 17" id="KW-0129">CBS domain</keyword>
<dbReference type="Proteomes" id="UP000001962">
    <property type="component" value="Chromosome"/>
</dbReference>
<feature type="transmembrane region" description="Helical" evidence="14">
    <location>
        <begin position="64"/>
        <end position="86"/>
    </location>
</feature>
<feature type="domain" description="CBS" evidence="18">
    <location>
        <begin position="334"/>
        <end position="395"/>
    </location>
</feature>
<dbReference type="Gene3D" id="3.10.580.10">
    <property type="entry name" value="CBS-domain"/>
    <property type="match status" value="1"/>
</dbReference>
<evidence type="ECO:0000313" key="20">
    <source>
        <dbReference type="Proteomes" id="UP000001962"/>
    </source>
</evidence>
<evidence type="ECO:0000256" key="4">
    <source>
        <dbReference type="ARBA" id="ARBA00022670"/>
    </source>
</evidence>
<feature type="binding site" evidence="16">
    <location>
        <position position="184"/>
    </location>
    <ligand>
        <name>Zn(2+)</name>
        <dbReference type="ChEBI" id="CHEBI:29105"/>
        <note>catalytic</note>
    </ligand>
</feature>
<dbReference type="PIRSF" id="PIRSF006404">
    <property type="entry name" value="UCP006404_Pept_M50_CBS"/>
    <property type="match status" value="1"/>
</dbReference>
<keyword evidence="13 14" id="KW-0472">Membrane</keyword>
<dbReference type="Pfam" id="PF02163">
    <property type="entry name" value="Peptidase_M50"/>
    <property type="match status" value="2"/>
</dbReference>
<dbReference type="EMBL" id="CP000453">
    <property type="protein sequence ID" value="ABI56717.1"/>
    <property type="molecule type" value="Genomic_DNA"/>
</dbReference>
<comment type="subcellular location">
    <subcellularLocation>
        <location evidence="1 14">Cell membrane</location>
        <topology evidence="1 14">Multi-pass membrane protein</topology>
    </subcellularLocation>
</comment>
<keyword evidence="11 14" id="KW-0482">Metalloprotease</keyword>
<keyword evidence="8 14" id="KW-0378">Hydrolase</keyword>
<dbReference type="Pfam" id="PF00571">
    <property type="entry name" value="CBS"/>
    <property type="match status" value="1"/>
</dbReference>
<dbReference type="eggNOG" id="COG0517">
    <property type="taxonomic scope" value="Bacteria"/>
</dbReference>
<feature type="transmembrane region" description="Helical" evidence="14">
    <location>
        <begin position="160"/>
        <end position="178"/>
    </location>
</feature>
<dbReference type="InterPro" id="IPR016483">
    <property type="entry name" value="UCP006404_Pept_M50_CBS"/>
</dbReference>
<feature type="transmembrane region" description="Helical" evidence="14">
    <location>
        <begin position="222"/>
        <end position="246"/>
    </location>
</feature>
<evidence type="ECO:0000256" key="3">
    <source>
        <dbReference type="ARBA" id="ARBA00022475"/>
    </source>
</evidence>
<feature type="transmembrane region" description="Helical" evidence="14">
    <location>
        <begin position="127"/>
        <end position="148"/>
    </location>
</feature>
<dbReference type="InterPro" id="IPR000644">
    <property type="entry name" value="CBS_dom"/>
</dbReference>
<evidence type="ECO:0000256" key="11">
    <source>
        <dbReference type="ARBA" id="ARBA00023049"/>
    </source>
</evidence>
<dbReference type="AlphaFoldDB" id="Q0A8X0"/>
<dbReference type="InterPro" id="IPR008915">
    <property type="entry name" value="Peptidase_M50"/>
</dbReference>
<name>Q0A8X0_ALKEH</name>
<evidence type="ECO:0000256" key="12">
    <source>
        <dbReference type="ARBA" id="ARBA00023122"/>
    </source>
</evidence>
<dbReference type="PANTHER" id="PTHR39188">
    <property type="entry name" value="MEMBRANE-ASSOCIATED ZINC METALLOPROTEASE M50B"/>
    <property type="match status" value="1"/>
</dbReference>
<accession>Q0A8X0</accession>
<evidence type="ECO:0000256" key="8">
    <source>
        <dbReference type="ARBA" id="ARBA00022801"/>
    </source>
</evidence>
<keyword evidence="9 14" id="KW-0862">Zinc</keyword>
<proteinExistence type="inferred from homology"/>
<evidence type="ECO:0000256" key="14">
    <source>
        <dbReference type="PIRNR" id="PIRNR006404"/>
    </source>
</evidence>
<comment type="similarity">
    <text evidence="2 14">Belongs to the peptidase M50B family.</text>
</comment>
<dbReference type="KEGG" id="aeh:Mlg_1368"/>
<feature type="binding site" evidence="16">
    <location>
        <position position="87"/>
    </location>
    <ligand>
        <name>Zn(2+)</name>
        <dbReference type="ChEBI" id="CHEBI:29105"/>
        <note>catalytic</note>
    </ligand>
</feature>
<evidence type="ECO:0000256" key="15">
    <source>
        <dbReference type="PIRSR" id="PIRSR006404-1"/>
    </source>
</evidence>
<evidence type="ECO:0000256" key="17">
    <source>
        <dbReference type="PROSITE-ProRule" id="PRU00703"/>
    </source>
</evidence>
<feature type="transmembrane region" description="Helical" evidence="14">
    <location>
        <begin position="98"/>
        <end position="115"/>
    </location>
</feature>
<dbReference type="PANTHER" id="PTHR39188:SF3">
    <property type="entry name" value="STAGE IV SPORULATION PROTEIN FB"/>
    <property type="match status" value="1"/>
</dbReference>
<dbReference type="SMART" id="SM00116">
    <property type="entry name" value="CBS"/>
    <property type="match status" value="1"/>
</dbReference>
<evidence type="ECO:0000313" key="19">
    <source>
        <dbReference type="EMBL" id="ABI56717.1"/>
    </source>
</evidence>
<dbReference type="eggNOG" id="COG1994">
    <property type="taxonomic scope" value="Bacteria"/>
</dbReference>
<dbReference type="InterPro" id="IPR046342">
    <property type="entry name" value="CBS_dom_sf"/>
</dbReference>
<evidence type="ECO:0000256" key="13">
    <source>
        <dbReference type="ARBA" id="ARBA00023136"/>
    </source>
</evidence>
<evidence type="ECO:0000256" key="10">
    <source>
        <dbReference type="ARBA" id="ARBA00022989"/>
    </source>
</evidence>
<evidence type="ECO:0000256" key="1">
    <source>
        <dbReference type="ARBA" id="ARBA00004651"/>
    </source>
</evidence>
<keyword evidence="20" id="KW-1185">Reference proteome</keyword>
<keyword evidence="10 14" id="KW-1133">Transmembrane helix</keyword>
<keyword evidence="3 14" id="KW-1003">Cell membrane</keyword>